<evidence type="ECO:0000313" key="10">
    <source>
        <dbReference type="Proteomes" id="UP001652741"/>
    </source>
</evidence>
<dbReference type="STRING" id="8030.ENSSSAP00000038618"/>
<keyword evidence="5 8" id="KW-0472">Membrane</keyword>
<feature type="transmembrane region" description="Helical" evidence="8">
    <location>
        <begin position="195"/>
        <end position="216"/>
    </location>
</feature>
<name>A0A1S3T6Z3_SALSA</name>
<dbReference type="SMART" id="SM01381">
    <property type="entry name" value="7TM_GPCR_Srsx"/>
    <property type="match status" value="1"/>
</dbReference>
<feature type="transmembrane region" description="Helical" evidence="8">
    <location>
        <begin position="103"/>
        <end position="123"/>
    </location>
</feature>
<accession>A0A1S3T6Z3</accession>
<dbReference type="PANTHER" id="PTHR24240">
    <property type="entry name" value="OPSIN"/>
    <property type="match status" value="1"/>
</dbReference>
<keyword evidence="10" id="KW-1185">Reference proteome</keyword>
<sequence length="357" mass="40268">MKNIFYSSNMQNDSAQLADCDVGHNAKISLAALYSLMCLFGTILNLLVVYLVVTFKKLRTASNAFIVNGCIADLLVCAFWMPHEAVGIYSGSPFPAGYQAFKDALLFLGITVSLLSHSLIAVNRYVLITKSPVTYLSIYQKRRIEWMISASWLSALGFILPWITSLRYPQEGCSYLPASAASLLKGGKPIFSDPFAAGTLALTIIGQTMVVLYCYLKIFRRVQISVKRVSILHFPIVNNLPYSFPRKDKRLGFYVLAVCFIFILTTQPLFWVLSVALFTTVPLALRTSSWMFFCTLFVTNPFLYTWKNEEFRKSFRSVLKGEFWRGSTVGVEPITINTISHLLPRQNSRRAFLAEIN</sequence>
<organism evidence="10 11">
    <name type="scientific">Salmo salar</name>
    <name type="common">Atlantic salmon</name>
    <dbReference type="NCBI Taxonomy" id="8030"/>
    <lineage>
        <taxon>Eukaryota</taxon>
        <taxon>Metazoa</taxon>
        <taxon>Chordata</taxon>
        <taxon>Craniata</taxon>
        <taxon>Vertebrata</taxon>
        <taxon>Euteleostomi</taxon>
        <taxon>Actinopterygii</taxon>
        <taxon>Neopterygii</taxon>
        <taxon>Teleostei</taxon>
        <taxon>Protacanthopterygii</taxon>
        <taxon>Salmoniformes</taxon>
        <taxon>Salmonidae</taxon>
        <taxon>Salmoninae</taxon>
        <taxon>Salmo</taxon>
    </lineage>
</organism>
<dbReference type="GO" id="GO:0016020">
    <property type="term" value="C:membrane"/>
    <property type="evidence" value="ECO:0007669"/>
    <property type="project" value="UniProtKB-SubCell"/>
</dbReference>
<dbReference type="RefSeq" id="XP_014072359.1">
    <property type="nucleotide sequence ID" value="XM_014216884.2"/>
</dbReference>
<proteinExistence type="predicted"/>
<dbReference type="Pfam" id="PF00001">
    <property type="entry name" value="7tm_1"/>
    <property type="match status" value="1"/>
</dbReference>
<keyword evidence="7" id="KW-0807">Transducer</keyword>
<evidence type="ECO:0000256" key="3">
    <source>
        <dbReference type="ARBA" id="ARBA00022989"/>
    </source>
</evidence>
<dbReference type="GO" id="GO:0004930">
    <property type="term" value="F:G protein-coupled receptor activity"/>
    <property type="evidence" value="ECO:0007669"/>
    <property type="project" value="UniProtKB-KW"/>
</dbReference>
<feature type="transmembrane region" description="Helical" evidence="8">
    <location>
        <begin position="31"/>
        <end position="53"/>
    </location>
</feature>
<dbReference type="Gene3D" id="1.20.1070.10">
    <property type="entry name" value="Rhodopsin 7-helix transmembrane proteins"/>
    <property type="match status" value="1"/>
</dbReference>
<dbReference type="InterPro" id="IPR000276">
    <property type="entry name" value="GPCR_Rhodpsn"/>
</dbReference>
<dbReference type="InterPro" id="IPR017452">
    <property type="entry name" value="GPCR_Rhodpsn_7TM"/>
</dbReference>
<feature type="domain" description="G-protein coupled receptors family 1 profile" evidence="9">
    <location>
        <begin position="44"/>
        <end position="304"/>
    </location>
</feature>
<dbReference type="InterPro" id="IPR050125">
    <property type="entry name" value="GPCR_opsins"/>
</dbReference>
<dbReference type="PRINTS" id="PR00237">
    <property type="entry name" value="GPCRRHODOPSN"/>
</dbReference>
<evidence type="ECO:0000256" key="1">
    <source>
        <dbReference type="ARBA" id="ARBA00004141"/>
    </source>
</evidence>
<evidence type="ECO:0000256" key="4">
    <source>
        <dbReference type="ARBA" id="ARBA00023040"/>
    </source>
</evidence>
<evidence type="ECO:0000259" key="9">
    <source>
        <dbReference type="PROSITE" id="PS50262"/>
    </source>
</evidence>
<dbReference type="SUPFAM" id="SSF81321">
    <property type="entry name" value="Family A G protein-coupled receptor-like"/>
    <property type="match status" value="1"/>
</dbReference>
<feature type="transmembrane region" description="Helical" evidence="8">
    <location>
        <begin position="290"/>
        <end position="306"/>
    </location>
</feature>
<dbReference type="CDD" id="cd15211">
    <property type="entry name" value="7tmA_GPR88-like"/>
    <property type="match status" value="1"/>
</dbReference>
<dbReference type="PROSITE" id="PS50262">
    <property type="entry name" value="G_PROTEIN_RECEP_F1_2"/>
    <property type="match status" value="1"/>
</dbReference>
<gene>
    <name evidence="11" type="primary">gpr88</name>
</gene>
<reference evidence="11" key="1">
    <citation type="submission" date="2025-08" db="UniProtKB">
        <authorList>
            <consortium name="RefSeq"/>
        </authorList>
    </citation>
    <scope>IDENTIFICATION</scope>
</reference>
<comment type="subcellular location">
    <subcellularLocation>
        <location evidence="1">Membrane</location>
        <topology evidence="1">Multi-pass membrane protein</topology>
    </subcellularLocation>
</comment>
<keyword evidence="2 8" id="KW-0812">Transmembrane</keyword>
<keyword evidence="4" id="KW-0297">G-protein coupled receptor</keyword>
<dbReference type="AlphaFoldDB" id="A0A1S3T6Z3"/>
<dbReference type="Proteomes" id="UP001652741">
    <property type="component" value="Chromosome ssa10"/>
</dbReference>
<dbReference type="PaxDb" id="8030-ENSSSAP00000038618"/>
<evidence type="ECO:0000256" key="5">
    <source>
        <dbReference type="ARBA" id="ARBA00023136"/>
    </source>
</evidence>
<feature type="transmembrane region" description="Helical" evidence="8">
    <location>
        <begin position="144"/>
        <end position="163"/>
    </location>
</feature>
<feature type="transmembrane region" description="Helical" evidence="8">
    <location>
        <begin position="251"/>
        <end position="278"/>
    </location>
</feature>
<evidence type="ECO:0000256" key="6">
    <source>
        <dbReference type="ARBA" id="ARBA00023170"/>
    </source>
</evidence>
<evidence type="ECO:0000256" key="2">
    <source>
        <dbReference type="ARBA" id="ARBA00022692"/>
    </source>
</evidence>
<feature type="transmembrane region" description="Helical" evidence="8">
    <location>
        <begin position="65"/>
        <end position="83"/>
    </location>
</feature>
<keyword evidence="3 8" id="KW-1133">Transmembrane helix</keyword>
<keyword evidence="6 11" id="KW-0675">Receptor</keyword>
<protein>
    <submittedName>
        <fullName evidence="11">G protein-coupled receptor 88</fullName>
    </submittedName>
</protein>
<evidence type="ECO:0000256" key="7">
    <source>
        <dbReference type="ARBA" id="ARBA00023224"/>
    </source>
</evidence>
<dbReference type="CTD" id="54112"/>
<evidence type="ECO:0000256" key="8">
    <source>
        <dbReference type="SAM" id="Phobius"/>
    </source>
</evidence>
<evidence type="ECO:0000313" key="11">
    <source>
        <dbReference type="RefSeq" id="XP_014072359.1"/>
    </source>
</evidence>
<dbReference type="KEGG" id="sasa:106613990"/>